<dbReference type="SUPFAM" id="SSF51658">
    <property type="entry name" value="Xylose isomerase-like"/>
    <property type="match status" value="1"/>
</dbReference>
<name>A0A432ML94_9BACT</name>
<evidence type="ECO:0000313" key="3">
    <source>
        <dbReference type="EMBL" id="RUL88194.1"/>
    </source>
</evidence>
<feature type="domain" description="Xylose isomerase-like TIM barrel" evidence="2">
    <location>
        <begin position="58"/>
        <end position="275"/>
    </location>
</feature>
<protein>
    <submittedName>
        <fullName evidence="3">Sugar phosphate isomerase/epimerase</fullName>
    </submittedName>
</protein>
<organism evidence="3 4">
    <name type="scientific">Tautonia sociabilis</name>
    <dbReference type="NCBI Taxonomy" id="2080755"/>
    <lineage>
        <taxon>Bacteria</taxon>
        <taxon>Pseudomonadati</taxon>
        <taxon>Planctomycetota</taxon>
        <taxon>Planctomycetia</taxon>
        <taxon>Isosphaerales</taxon>
        <taxon>Isosphaeraceae</taxon>
        <taxon>Tautonia</taxon>
    </lineage>
</organism>
<dbReference type="RefSeq" id="WP_126724904.1">
    <property type="nucleotide sequence ID" value="NZ_RYZH01000013.1"/>
</dbReference>
<reference evidence="3 4" key="1">
    <citation type="submission" date="2018-12" db="EMBL/GenBank/DDBJ databases">
        <authorList>
            <person name="Toschakov S.V."/>
        </authorList>
    </citation>
    <scope>NUCLEOTIDE SEQUENCE [LARGE SCALE GENOMIC DNA]</scope>
    <source>
        <strain evidence="3 4">GM2012</strain>
    </source>
</reference>
<dbReference type="EMBL" id="RYZH01000013">
    <property type="protein sequence ID" value="RUL88194.1"/>
    <property type="molecule type" value="Genomic_DNA"/>
</dbReference>
<dbReference type="GO" id="GO:0016853">
    <property type="term" value="F:isomerase activity"/>
    <property type="evidence" value="ECO:0007669"/>
    <property type="project" value="UniProtKB-KW"/>
</dbReference>
<accession>A0A432ML94</accession>
<keyword evidence="3" id="KW-0413">Isomerase</keyword>
<reference evidence="3 4" key="2">
    <citation type="submission" date="2019-01" db="EMBL/GenBank/DDBJ databases">
        <title>Tautonia sociabilis, a novel thermotolerant planctomycete of Isosphaeraceae family, isolated from a 4000 m deep subterranean habitat.</title>
        <authorList>
            <person name="Kovaleva O.L."/>
            <person name="Elcheninov A.G."/>
            <person name="Van Heerden E."/>
            <person name="Toshchakov S.V."/>
            <person name="Novikov A."/>
            <person name="Bonch-Osmolovskaya E.A."/>
            <person name="Kublanov I.V."/>
        </authorList>
    </citation>
    <scope>NUCLEOTIDE SEQUENCE [LARGE SCALE GENOMIC DNA]</scope>
    <source>
        <strain evidence="3 4">GM2012</strain>
    </source>
</reference>
<evidence type="ECO:0000256" key="1">
    <source>
        <dbReference type="SAM" id="SignalP"/>
    </source>
</evidence>
<comment type="caution">
    <text evidence="3">The sequence shown here is derived from an EMBL/GenBank/DDBJ whole genome shotgun (WGS) entry which is preliminary data.</text>
</comment>
<feature type="chain" id="PRO_5018986137" evidence="1">
    <location>
        <begin position="27"/>
        <end position="290"/>
    </location>
</feature>
<dbReference type="Proteomes" id="UP000280296">
    <property type="component" value="Unassembled WGS sequence"/>
</dbReference>
<dbReference type="InterPro" id="IPR013022">
    <property type="entry name" value="Xyl_isomerase-like_TIM-brl"/>
</dbReference>
<keyword evidence="4" id="KW-1185">Reference proteome</keyword>
<dbReference type="InterPro" id="IPR036237">
    <property type="entry name" value="Xyl_isomerase-like_sf"/>
</dbReference>
<evidence type="ECO:0000313" key="4">
    <source>
        <dbReference type="Proteomes" id="UP000280296"/>
    </source>
</evidence>
<keyword evidence="1" id="KW-0732">Signal</keyword>
<dbReference type="Pfam" id="PF01261">
    <property type="entry name" value="AP_endonuc_2"/>
    <property type="match status" value="1"/>
</dbReference>
<dbReference type="OrthoDB" id="270456at2"/>
<dbReference type="PANTHER" id="PTHR12110">
    <property type="entry name" value="HYDROXYPYRUVATE ISOMERASE"/>
    <property type="match status" value="1"/>
</dbReference>
<dbReference type="InterPro" id="IPR050312">
    <property type="entry name" value="IolE/XylAMocC-like"/>
</dbReference>
<dbReference type="Gene3D" id="3.20.20.150">
    <property type="entry name" value="Divalent-metal-dependent TIM barrel enzymes"/>
    <property type="match status" value="1"/>
</dbReference>
<gene>
    <name evidence="3" type="ORF">TsocGM_08640</name>
</gene>
<evidence type="ECO:0000259" key="2">
    <source>
        <dbReference type="Pfam" id="PF01261"/>
    </source>
</evidence>
<dbReference type="AlphaFoldDB" id="A0A432ML94"/>
<proteinExistence type="predicted"/>
<sequence length="290" mass="31418">MSCNATRYRWLLVPAVVLAMAPAVTAQVAIPEESKIGGFAIGCQAYTFNRFTAFEAIEKTAQAGGKVIEFYPGQALSPDRRDLTVGHDAPAEVIDALKSKLDEHGLRAVNYGVVGVPNDEAGARKVFEFARAMGLRAITTESVDAIDVLERLAEEYGIAVAFHNHPRRPDDPSYKVWDPNYIASLVEGRSPLLGACADTGHWARSGLKPVDCLKILKGRIISSHLKDLNRMGPGAHDVPFGTGVCDIPAVLDELKAQGFAGNLSIEYEHDWENNVPAVAQCIGFVRGYTK</sequence>
<feature type="signal peptide" evidence="1">
    <location>
        <begin position="1"/>
        <end position="26"/>
    </location>
</feature>
<dbReference type="PANTHER" id="PTHR12110:SF41">
    <property type="entry name" value="INOSOSE DEHYDRATASE"/>
    <property type="match status" value="1"/>
</dbReference>